<proteinExistence type="inferred from homology"/>
<dbReference type="EC" id="1.2.1.3" evidence="3"/>
<dbReference type="InterPro" id="IPR016160">
    <property type="entry name" value="Ald_DH_CS_CYS"/>
</dbReference>
<comment type="catalytic activity">
    <reaction evidence="4">
        <text>an aldehyde + NAD(+) + H2O = a carboxylate + NADH + 2 H(+)</text>
        <dbReference type="Rhea" id="RHEA:16185"/>
        <dbReference type="ChEBI" id="CHEBI:15377"/>
        <dbReference type="ChEBI" id="CHEBI:15378"/>
        <dbReference type="ChEBI" id="CHEBI:17478"/>
        <dbReference type="ChEBI" id="CHEBI:29067"/>
        <dbReference type="ChEBI" id="CHEBI:57540"/>
        <dbReference type="ChEBI" id="CHEBI:57945"/>
        <dbReference type="EC" id="1.2.1.3"/>
    </reaction>
</comment>
<evidence type="ECO:0000259" key="7">
    <source>
        <dbReference type="Pfam" id="PF00171"/>
    </source>
</evidence>
<comment type="similarity">
    <text evidence="1 6">Belongs to the aldehyde dehydrogenase family.</text>
</comment>
<comment type="caution">
    <text evidence="8">The sequence shown here is derived from an EMBL/GenBank/DDBJ whole genome shotgun (WGS) entry which is preliminary data.</text>
</comment>
<dbReference type="Pfam" id="PF00171">
    <property type="entry name" value="Aldedh"/>
    <property type="match status" value="1"/>
</dbReference>
<evidence type="ECO:0000256" key="4">
    <source>
        <dbReference type="ARBA" id="ARBA00049194"/>
    </source>
</evidence>
<gene>
    <name evidence="8" type="ORF">ACFFNY_34235</name>
</gene>
<dbReference type="Gene3D" id="3.40.605.10">
    <property type="entry name" value="Aldehyde Dehydrogenase, Chain A, domain 1"/>
    <property type="match status" value="1"/>
</dbReference>
<dbReference type="SUPFAM" id="SSF53720">
    <property type="entry name" value="ALDH-like"/>
    <property type="match status" value="1"/>
</dbReference>
<dbReference type="Proteomes" id="UP001589619">
    <property type="component" value="Unassembled WGS sequence"/>
</dbReference>
<evidence type="ECO:0000256" key="5">
    <source>
        <dbReference type="PROSITE-ProRule" id="PRU10007"/>
    </source>
</evidence>
<reference evidence="8 9" key="1">
    <citation type="submission" date="2024-09" db="EMBL/GenBank/DDBJ databases">
        <authorList>
            <person name="Sun Q."/>
            <person name="Mori K."/>
        </authorList>
    </citation>
    <scope>NUCLEOTIDE SEQUENCE [LARGE SCALE GENOMIC DNA]</scope>
    <source>
        <strain evidence="8 9">JCM 12520</strain>
    </source>
</reference>
<protein>
    <recommendedName>
        <fullName evidence="3">aldehyde dehydrogenase (NAD(+))</fullName>
        <ecNumber evidence="3">1.2.1.3</ecNumber>
    </recommendedName>
</protein>
<dbReference type="Gene3D" id="3.40.309.10">
    <property type="entry name" value="Aldehyde Dehydrogenase, Chain A, domain 2"/>
    <property type="match status" value="1"/>
</dbReference>
<feature type="domain" description="Aldehyde dehydrogenase" evidence="7">
    <location>
        <begin position="20"/>
        <end position="469"/>
    </location>
</feature>
<name>A0ABV5W7W1_9BACL</name>
<organism evidence="8 9">
    <name type="scientific">Paenibacillus hodogayensis</name>
    <dbReference type="NCBI Taxonomy" id="279208"/>
    <lineage>
        <taxon>Bacteria</taxon>
        <taxon>Bacillati</taxon>
        <taxon>Bacillota</taxon>
        <taxon>Bacilli</taxon>
        <taxon>Bacillales</taxon>
        <taxon>Paenibacillaceae</taxon>
        <taxon>Paenibacillus</taxon>
    </lineage>
</organism>
<evidence type="ECO:0000256" key="3">
    <source>
        <dbReference type="ARBA" id="ARBA00024226"/>
    </source>
</evidence>
<keyword evidence="9" id="KW-1185">Reference proteome</keyword>
<keyword evidence="2 6" id="KW-0560">Oxidoreductase</keyword>
<dbReference type="InterPro" id="IPR029510">
    <property type="entry name" value="Ald_DH_CS_GLU"/>
</dbReference>
<dbReference type="InterPro" id="IPR016162">
    <property type="entry name" value="Ald_DH_N"/>
</dbReference>
<evidence type="ECO:0000313" key="8">
    <source>
        <dbReference type="EMBL" id="MFB9756663.1"/>
    </source>
</evidence>
<accession>A0ABV5W7W1</accession>
<dbReference type="PANTHER" id="PTHR42804">
    <property type="entry name" value="ALDEHYDE DEHYDROGENASE"/>
    <property type="match status" value="1"/>
</dbReference>
<dbReference type="EMBL" id="JBHMAG010000025">
    <property type="protein sequence ID" value="MFB9756663.1"/>
    <property type="molecule type" value="Genomic_DNA"/>
</dbReference>
<dbReference type="PANTHER" id="PTHR42804:SF1">
    <property type="entry name" value="ALDEHYDE DEHYDROGENASE-RELATED"/>
    <property type="match status" value="1"/>
</dbReference>
<evidence type="ECO:0000256" key="6">
    <source>
        <dbReference type="RuleBase" id="RU003345"/>
    </source>
</evidence>
<dbReference type="RefSeq" id="WP_344913145.1">
    <property type="nucleotide sequence ID" value="NZ_BAAAYO010000011.1"/>
</dbReference>
<dbReference type="InterPro" id="IPR015590">
    <property type="entry name" value="Aldehyde_DH_dom"/>
</dbReference>
<dbReference type="PROSITE" id="PS00687">
    <property type="entry name" value="ALDEHYDE_DEHYDR_GLU"/>
    <property type="match status" value="1"/>
</dbReference>
<evidence type="ECO:0000313" key="9">
    <source>
        <dbReference type="Proteomes" id="UP001589619"/>
    </source>
</evidence>
<dbReference type="CDD" id="cd07138">
    <property type="entry name" value="ALDH_CddD_SSP0762"/>
    <property type="match status" value="1"/>
</dbReference>
<dbReference type="PROSITE" id="PS00070">
    <property type="entry name" value="ALDEHYDE_DEHYDR_CYS"/>
    <property type="match status" value="1"/>
</dbReference>
<feature type="active site" evidence="5">
    <location>
        <position position="244"/>
    </location>
</feature>
<dbReference type="InterPro" id="IPR016163">
    <property type="entry name" value="Ald_DH_C"/>
</dbReference>
<dbReference type="InterPro" id="IPR016161">
    <property type="entry name" value="Ald_DH/histidinol_DH"/>
</dbReference>
<evidence type="ECO:0000256" key="1">
    <source>
        <dbReference type="ARBA" id="ARBA00009986"/>
    </source>
</evidence>
<evidence type="ECO:0000256" key="2">
    <source>
        <dbReference type="ARBA" id="ARBA00023002"/>
    </source>
</evidence>
<sequence length="477" mass="51318">MNMFDRVYINGQIIKPIGTEELELINPATKQVTGKVVLGNVEDTRLAIAAAKSAFKTFSKTTVQERADMLLRLHRSLMNRLDRLTEATVEEYGAPVSVARMLTRIAADAFVHTKENLESFSFSRTAGKARVRMEPIGVVGAITPWNANATHLANKIAPALAAGCTLVVKPSELSAKQTQIFMEAIHEAALPAGVVNIVNGKGEVVGEELTRHPDVFVMAFTGSTEIGKRIAAGAAAHLKRVTLELGGKSPTVILDDADLTKAVPLAVSAGFINSGQACLAGTRIIVPESRLEEVKRLMASVIDDIKVGDLWNEATLIGPMVNQKQYDRVQHYIRQAIEDGAELIAGGQGSPEGFDAGYFVKPTVFANVTNDMTIAQEEVFGPVLSIITYRTEDEAIEIANDTPYGLQAFVFSGSTERGNRVAEQIVAGRISVNGLHDEPNAPFGGFKQSGIGREHGTYGIEEYLEPKAILGHDAVLA</sequence>